<dbReference type="SUPFAM" id="SSF53474">
    <property type="entry name" value="alpha/beta-Hydrolases"/>
    <property type="match status" value="1"/>
</dbReference>
<dbReference type="Gene3D" id="3.40.50.1820">
    <property type="entry name" value="alpha/beta hydrolase"/>
    <property type="match status" value="1"/>
</dbReference>
<evidence type="ECO:0000256" key="3">
    <source>
        <dbReference type="RuleBase" id="RU361235"/>
    </source>
</evidence>
<accession>A0A6A6HYY8</accession>
<evidence type="ECO:0000313" key="5">
    <source>
        <dbReference type="EMBL" id="KAF2242988.1"/>
    </source>
</evidence>
<dbReference type="PROSITE" id="PS00122">
    <property type="entry name" value="CARBOXYLESTERASE_B_1"/>
    <property type="match status" value="1"/>
</dbReference>
<reference evidence="5" key="1">
    <citation type="journal article" date="2020" name="Stud. Mycol.">
        <title>101 Dothideomycetes genomes: a test case for predicting lifestyles and emergence of pathogens.</title>
        <authorList>
            <person name="Haridas S."/>
            <person name="Albert R."/>
            <person name="Binder M."/>
            <person name="Bloem J."/>
            <person name="Labutti K."/>
            <person name="Salamov A."/>
            <person name="Andreopoulos B."/>
            <person name="Baker S."/>
            <person name="Barry K."/>
            <person name="Bills G."/>
            <person name="Bluhm B."/>
            <person name="Cannon C."/>
            <person name="Castanera R."/>
            <person name="Culley D."/>
            <person name="Daum C."/>
            <person name="Ezra D."/>
            <person name="Gonzalez J."/>
            <person name="Henrissat B."/>
            <person name="Kuo A."/>
            <person name="Liang C."/>
            <person name="Lipzen A."/>
            <person name="Lutzoni F."/>
            <person name="Magnuson J."/>
            <person name="Mondo S."/>
            <person name="Nolan M."/>
            <person name="Ohm R."/>
            <person name="Pangilinan J."/>
            <person name="Park H.-J."/>
            <person name="Ramirez L."/>
            <person name="Alfaro M."/>
            <person name="Sun H."/>
            <person name="Tritt A."/>
            <person name="Yoshinaga Y."/>
            <person name="Zwiers L.-H."/>
            <person name="Turgeon B."/>
            <person name="Goodwin S."/>
            <person name="Spatafora J."/>
            <person name="Crous P."/>
            <person name="Grigoriev I."/>
        </authorList>
    </citation>
    <scope>NUCLEOTIDE SEQUENCE</scope>
    <source>
        <strain evidence="5">CBS 122368</strain>
    </source>
</reference>
<dbReference type="InterPro" id="IPR002018">
    <property type="entry name" value="CarbesteraseB"/>
</dbReference>
<evidence type="ECO:0000313" key="6">
    <source>
        <dbReference type="Proteomes" id="UP000800094"/>
    </source>
</evidence>
<dbReference type="Pfam" id="PF00135">
    <property type="entry name" value="COesterase"/>
    <property type="match status" value="1"/>
</dbReference>
<keyword evidence="3" id="KW-0732">Signal</keyword>
<dbReference type="Proteomes" id="UP000800094">
    <property type="component" value="Unassembled WGS sequence"/>
</dbReference>
<keyword evidence="6" id="KW-1185">Reference proteome</keyword>
<protein>
    <recommendedName>
        <fullName evidence="3">Carboxylic ester hydrolase</fullName>
        <ecNumber evidence="3">3.1.1.-</ecNumber>
    </recommendedName>
</protein>
<comment type="similarity">
    <text evidence="1 3">Belongs to the type-B carboxylesterase/lipase family.</text>
</comment>
<dbReference type="SUPFAM" id="SSF56436">
    <property type="entry name" value="C-type lectin-like"/>
    <property type="match status" value="1"/>
</dbReference>
<feature type="domain" description="Carboxylesterase type B" evidence="4">
    <location>
        <begin position="157"/>
        <end position="666"/>
    </location>
</feature>
<gene>
    <name evidence="5" type="ORF">BU26DRAFT_438071</name>
</gene>
<dbReference type="GeneID" id="54577601"/>
<dbReference type="InterPro" id="IPR029058">
    <property type="entry name" value="AB_hydrolase_fold"/>
</dbReference>
<evidence type="ECO:0000256" key="1">
    <source>
        <dbReference type="ARBA" id="ARBA00005964"/>
    </source>
</evidence>
<dbReference type="PRINTS" id="PR00878">
    <property type="entry name" value="CHOLNESTRASE"/>
</dbReference>
<dbReference type="AlphaFoldDB" id="A0A6A6HYY8"/>
<feature type="chain" id="PRO_5025708758" description="Carboxylic ester hydrolase" evidence="3">
    <location>
        <begin position="23"/>
        <end position="688"/>
    </location>
</feature>
<dbReference type="PANTHER" id="PTHR43142">
    <property type="entry name" value="CARBOXYLIC ESTER HYDROLASE"/>
    <property type="match status" value="1"/>
</dbReference>
<dbReference type="OrthoDB" id="408631at2759"/>
<name>A0A6A6HYY8_9PLEO</name>
<dbReference type="InterPro" id="IPR016187">
    <property type="entry name" value="CTDL_fold"/>
</dbReference>
<proteinExistence type="inferred from homology"/>
<dbReference type="GO" id="GO:0004104">
    <property type="term" value="F:cholinesterase activity"/>
    <property type="evidence" value="ECO:0007669"/>
    <property type="project" value="InterPro"/>
</dbReference>
<dbReference type="InterPro" id="IPR019826">
    <property type="entry name" value="Carboxylesterase_B_AS"/>
</dbReference>
<dbReference type="PANTHER" id="PTHR43142:SF3">
    <property type="entry name" value="PUTATIVE (AFU_ORTHOLOGUE AFUA_3G09070)-RELATED"/>
    <property type="match status" value="1"/>
</dbReference>
<evidence type="ECO:0000256" key="2">
    <source>
        <dbReference type="ARBA" id="ARBA00022801"/>
    </source>
</evidence>
<evidence type="ECO:0000259" key="4">
    <source>
        <dbReference type="Pfam" id="PF00135"/>
    </source>
</evidence>
<dbReference type="EC" id="3.1.1.-" evidence="3"/>
<dbReference type="EMBL" id="ML987206">
    <property type="protein sequence ID" value="KAF2242988.1"/>
    <property type="molecule type" value="Genomic_DNA"/>
</dbReference>
<dbReference type="RefSeq" id="XP_033677992.1">
    <property type="nucleotide sequence ID" value="XM_033824271.1"/>
</dbReference>
<sequence>MAALVGLATVVSFLLSPATVQAVPSPQSIGSDLTILTNNDLSGNASVTQAATIVLSARQSHSKAQNSCAALGETLWIPGNNTKDLGFFRYLDYLNTTDAIPKYWIGIGSTSGCSAITADGRTAPEPCDTRLPALCSQSAPLSSVGNVDTDTKWQTSVTTGNTTIVGYRDKLSFRFLGLNYASQPARFGYSMYEPPSSSANVSALSYGSMCMQAGCGGDLGPCSEDCLLLNIWTPQLPSGKTVPAQKKAVMLWIHGGGFTGGTGSDTTFDGGNMASRGDVVVVTINYRLSTLGFLALDNTTLRGNYWLSDQIAALDWVQNHIEDFGGDKSRVTVFGQSAGAASVRALLASPLAKGKFSRAIMQSCPQGSGYASTFSHYSTIGEATDLTKAILTETGCAQADKSVQLACLRAQDPITLVGDANTPARYPVVDGTYLSSDELPLDGSAPAKDVVVMTGIMRDDGDPFSSFSTSLNASQALTEQGYDAADILGSNQFPVPKGSNTTLDIFNLTARVATDAEFRCLTQSTAYSAAKNSAFPRVYSYEIDRGYQISEWSPNPPTCEAPVTPGHPYGDPSQPYFRCHSGELYYVFGNVIRQGRPPRDKDDVPFSQFMVDSWTAFGRTADPNPGLGFLRARGFDNTHDTVEKSSAWKPVEAGDPKLRVLDVEPKNEGFREMEQCMVLDYPLNYYSQ</sequence>
<dbReference type="InterPro" id="IPR000997">
    <property type="entry name" value="Cholinesterase"/>
</dbReference>
<feature type="signal peptide" evidence="3">
    <location>
        <begin position="1"/>
        <end position="22"/>
    </location>
</feature>
<keyword evidence="2 3" id="KW-0378">Hydrolase</keyword>
<organism evidence="5 6">
    <name type="scientific">Trematosphaeria pertusa</name>
    <dbReference type="NCBI Taxonomy" id="390896"/>
    <lineage>
        <taxon>Eukaryota</taxon>
        <taxon>Fungi</taxon>
        <taxon>Dikarya</taxon>
        <taxon>Ascomycota</taxon>
        <taxon>Pezizomycotina</taxon>
        <taxon>Dothideomycetes</taxon>
        <taxon>Pleosporomycetidae</taxon>
        <taxon>Pleosporales</taxon>
        <taxon>Massarineae</taxon>
        <taxon>Trematosphaeriaceae</taxon>
        <taxon>Trematosphaeria</taxon>
    </lineage>
</organism>